<evidence type="ECO:0000313" key="2">
    <source>
        <dbReference type="EMBL" id="BCB27808.1"/>
    </source>
</evidence>
<reference evidence="3" key="1">
    <citation type="submission" date="2020-03" db="EMBL/GenBank/DDBJ databases">
        <title>Complete genome sequence of sulfur-oxidizing bacterium skT11.</title>
        <authorList>
            <person name="Kanda M."/>
            <person name="Kojima H."/>
            <person name="Fukui M."/>
        </authorList>
    </citation>
    <scope>NUCLEOTIDE SEQUENCE [LARGE SCALE GENOMIC DNA]</scope>
    <source>
        <strain evidence="3">skT11</strain>
    </source>
</reference>
<gene>
    <name evidence="2" type="ORF">SKTS_26940</name>
</gene>
<evidence type="ECO:0000256" key="1">
    <source>
        <dbReference type="SAM" id="MobiDB-lite"/>
    </source>
</evidence>
<sequence>MLLAVGGIVLIVVLVLVWRSRASRRAKNSDPALFMTLDQITRLETPGGDSPFARTVQPKSLSSQASEKAAARKTEPSASDAYMSELEKNYPRIVEKLVMLWPDPESESYLQGLSFDERGDREGFNREIASEIMMLYGVKLKEHTDVWR</sequence>
<dbReference type="Proteomes" id="UP000502260">
    <property type="component" value="Chromosome"/>
</dbReference>
<proteinExistence type="predicted"/>
<accession>A0A6F8VDM0</accession>
<feature type="compositionally biased region" description="Polar residues" evidence="1">
    <location>
        <begin position="57"/>
        <end position="66"/>
    </location>
</feature>
<evidence type="ECO:0000313" key="3">
    <source>
        <dbReference type="Proteomes" id="UP000502260"/>
    </source>
</evidence>
<organism evidence="2 3">
    <name type="scientific">Sulfurimicrobium lacus</name>
    <dbReference type="NCBI Taxonomy" id="2715678"/>
    <lineage>
        <taxon>Bacteria</taxon>
        <taxon>Pseudomonadati</taxon>
        <taxon>Pseudomonadota</taxon>
        <taxon>Betaproteobacteria</taxon>
        <taxon>Nitrosomonadales</taxon>
        <taxon>Sulfuricellaceae</taxon>
        <taxon>Sulfurimicrobium</taxon>
    </lineage>
</organism>
<keyword evidence="3" id="KW-1185">Reference proteome</keyword>
<protein>
    <submittedName>
        <fullName evidence="2">Uncharacterized protein</fullName>
    </submittedName>
</protein>
<dbReference type="AlphaFoldDB" id="A0A6F8VDM0"/>
<dbReference type="EMBL" id="AP022853">
    <property type="protein sequence ID" value="BCB27808.1"/>
    <property type="molecule type" value="Genomic_DNA"/>
</dbReference>
<name>A0A6F8VDM0_9PROT</name>
<dbReference type="KEGG" id="slac:SKTS_26940"/>
<feature type="region of interest" description="Disordered" evidence="1">
    <location>
        <begin position="44"/>
        <end position="81"/>
    </location>
</feature>